<evidence type="ECO:0000313" key="1">
    <source>
        <dbReference type="EMBL" id="RMZ60884.1"/>
    </source>
</evidence>
<dbReference type="RefSeq" id="WP_122545691.1">
    <property type="nucleotide sequence ID" value="NZ_QWIV01000005.1"/>
</dbReference>
<proteinExistence type="predicted"/>
<evidence type="ECO:0000313" key="2">
    <source>
        <dbReference type="Proteomes" id="UP000267524"/>
    </source>
</evidence>
<dbReference type="EMBL" id="QWIV01000005">
    <property type="protein sequence ID" value="RMZ60884.1"/>
    <property type="molecule type" value="Genomic_DNA"/>
</dbReference>
<organism evidence="1 2">
    <name type="scientific">Chryseobacterium nematophagum</name>
    <dbReference type="NCBI Taxonomy" id="2305228"/>
    <lineage>
        <taxon>Bacteria</taxon>
        <taxon>Pseudomonadati</taxon>
        <taxon>Bacteroidota</taxon>
        <taxon>Flavobacteriia</taxon>
        <taxon>Flavobacteriales</taxon>
        <taxon>Weeksellaceae</taxon>
        <taxon>Chryseobacterium group</taxon>
        <taxon>Chryseobacterium</taxon>
    </lineage>
</organism>
<comment type="caution">
    <text evidence="1">The sequence shown here is derived from an EMBL/GenBank/DDBJ whole genome shotgun (WGS) entry which is preliminary data.</text>
</comment>
<accession>A0A3M7LFJ0</accession>
<sequence>MKYYFFLLLIVTPIFGFAQKSKLDFNSIEKNLNNTESSYNYEKLIFKYKGFPKSLDSIEAEHLYYGRNFNDSIVSTSDEDFKTLAHAFKDNNFEDCIRLGKILYNKDPTNLDVLLILLRAYDTKHDENNFIHHLVQFRTLTDAIKSSGDGKSEKTAYVVNTIGDEYILLNILNIGSDYKRQNSNPTKNGMFDIWEKDKNTILYIKVLYLNL</sequence>
<reference evidence="1 2" key="1">
    <citation type="submission" date="2018-08" db="EMBL/GenBank/DDBJ databases">
        <title>Chryseobacterium nematophagum: a novel matrix digesting pathogen of nematodes.</title>
        <authorList>
            <person name="Page A."/>
            <person name="Roberts M."/>
            <person name="Felix M.-A."/>
            <person name="Weir W."/>
        </authorList>
    </citation>
    <scope>NUCLEOTIDE SEQUENCE [LARGE SCALE GENOMIC DNA]</scope>
    <source>
        <strain evidence="1 2">JUb275</strain>
    </source>
</reference>
<name>A0A3M7LFJ0_9FLAO</name>
<dbReference type="Proteomes" id="UP000267524">
    <property type="component" value="Unassembled WGS sequence"/>
</dbReference>
<gene>
    <name evidence="1" type="ORF">D1632_02610</name>
</gene>
<protein>
    <submittedName>
        <fullName evidence="1">DUF4919 domain-containing protein</fullName>
    </submittedName>
</protein>
<dbReference type="AlphaFoldDB" id="A0A3M7LFJ0"/>
<keyword evidence="2" id="KW-1185">Reference proteome</keyword>
<dbReference type="Pfam" id="PF16266">
    <property type="entry name" value="DUF4919"/>
    <property type="match status" value="1"/>
</dbReference>
<dbReference type="InterPro" id="IPR032578">
    <property type="entry name" value="DUF4919"/>
</dbReference>